<evidence type="ECO:0000256" key="5">
    <source>
        <dbReference type="SAM" id="MobiDB-lite"/>
    </source>
</evidence>
<feature type="compositionally biased region" description="Basic and acidic residues" evidence="5">
    <location>
        <begin position="239"/>
        <end position="259"/>
    </location>
</feature>
<dbReference type="InterPro" id="IPR019163">
    <property type="entry name" value="THO_Thoc5"/>
</dbReference>
<gene>
    <name evidence="6" type="primary">THOC5</name>
    <name evidence="6" type="ORF">TSPGSL018_7976</name>
</gene>
<evidence type="ECO:0000256" key="2">
    <source>
        <dbReference type="ARBA" id="ARBA00008044"/>
    </source>
</evidence>
<feature type="coiled-coil region" evidence="4">
    <location>
        <begin position="129"/>
        <end position="159"/>
    </location>
</feature>
<sequence>MVKSQCAKLLDIVTLLMKQTEEQPQTERDLGACQDGKLLIMDMKDGIRQQSEGLESLREATTGAKTELDSLNLTLQNLLYEKSFYETEIRKCQDFRSAYSAEDISLIPLEDYRSLTGDAEAKEDHETMLKRLSHEIQRRKDLHARLEEVKKQRAAAEASEAKQRAFLSELSAQLKGIGKAAEGVRGQVEVRRGAMASAGSRADLLPMPLYILYSQLVACVDAHGLAASVAVEGSAQEAEAFHEEAPADQNRDCGPDARAEADGDIEMMEAEGRRGGEAKPGAKAAGSGVPKRDLYQKHPLSVVASLLNSESDSGTLMAVVFHYLPSLNIITAEAQDPADNVFLANLFPGDTGAESPNEANNQLQGGAFKFDMTRAGRPYRWAQHLAGLDFLPAVPSRMPEGPSAAALSSGIAEYRSQARPAVVLSTLRQRKEAAPSLK</sequence>
<evidence type="ECO:0000256" key="4">
    <source>
        <dbReference type="SAM" id="Coils"/>
    </source>
</evidence>
<dbReference type="GO" id="GO:0000445">
    <property type="term" value="C:THO complex part of transcription export complex"/>
    <property type="evidence" value="ECO:0007669"/>
    <property type="project" value="TreeGrafter"/>
</dbReference>
<dbReference type="GO" id="GO:0006406">
    <property type="term" value="P:mRNA export from nucleus"/>
    <property type="evidence" value="ECO:0007669"/>
    <property type="project" value="TreeGrafter"/>
</dbReference>
<keyword evidence="3" id="KW-0539">Nucleus</keyword>
<comment type="similarity">
    <text evidence="2">Belongs to the THOC5 family.</text>
</comment>
<dbReference type="PANTHER" id="PTHR13375:SF3">
    <property type="entry name" value="THO COMPLEX SUBUNIT 5 HOMOLOG"/>
    <property type="match status" value="1"/>
</dbReference>
<feature type="region of interest" description="Disordered" evidence="5">
    <location>
        <begin position="237"/>
        <end position="259"/>
    </location>
</feature>
<dbReference type="Pfam" id="PF09766">
    <property type="entry name" value="FmiP_Thoc5"/>
    <property type="match status" value="1"/>
</dbReference>
<organism evidence="6">
    <name type="scientific">Tetraselmis sp. GSL018</name>
    <dbReference type="NCBI Taxonomy" id="582737"/>
    <lineage>
        <taxon>Eukaryota</taxon>
        <taxon>Viridiplantae</taxon>
        <taxon>Chlorophyta</taxon>
        <taxon>core chlorophytes</taxon>
        <taxon>Chlorodendrophyceae</taxon>
        <taxon>Chlorodendrales</taxon>
        <taxon>Chlorodendraceae</taxon>
        <taxon>Tetraselmis</taxon>
    </lineage>
</organism>
<evidence type="ECO:0000256" key="1">
    <source>
        <dbReference type="ARBA" id="ARBA00004123"/>
    </source>
</evidence>
<name>A0A061S8A7_9CHLO</name>
<keyword evidence="4" id="KW-0175">Coiled coil</keyword>
<dbReference type="PANTHER" id="PTHR13375">
    <property type="entry name" value="FMS INTERACTING PROTEIN"/>
    <property type="match status" value="1"/>
</dbReference>
<comment type="subcellular location">
    <subcellularLocation>
        <location evidence="1">Nucleus</location>
    </subcellularLocation>
</comment>
<dbReference type="AlphaFoldDB" id="A0A061S8A7"/>
<protein>
    <submittedName>
        <fullName evidence="6">THO complex subunit 5</fullName>
    </submittedName>
</protein>
<evidence type="ECO:0000256" key="3">
    <source>
        <dbReference type="ARBA" id="ARBA00023242"/>
    </source>
</evidence>
<dbReference type="GO" id="GO:0003729">
    <property type="term" value="F:mRNA binding"/>
    <property type="evidence" value="ECO:0007669"/>
    <property type="project" value="TreeGrafter"/>
</dbReference>
<evidence type="ECO:0000313" key="6">
    <source>
        <dbReference type="EMBL" id="JAC81417.1"/>
    </source>
</evidence>
<proteinExistence type="inferred from homology"/>
<dbReference type="EMBL" id="GBEZ01003745">
    <property type="protein sequence ID" value="JAC81417.1"/>
    <property type="molecule type" value="Transcribed_RNA"/>
</dbReference>
<accession>A0A061S8A7</accession>
<reference evidence="6" key="1">
    <citation type="submission" date="2014-05" db="EMBL/GenBank/DDBJ databases">
        <title>The transcriptome of the halophilic microalga Tetraselmis sp. GSL018 isolated from the Great Salt Lake, Utah.</title>
        <authorList>
            <person name="Jinkerson R.E."/>
            <person name="D'Adamo S."/>
            <person name="Posewitz M.C."/>
        </authorList>
    </citation>
    <scope>NUCLEOTIDE SEQUENCE</scope>
    <source>
        <strain evidence="6">GSL018</strain>
    </source>
</reference>